<protein>
    <submittedName>
        <fullName evidence="1">Uncharacterized protein</fullName>
    </submittedName>
</protein>
<accession>A0ABQ6WE58</accession>
<proteinExistence type="predicted"/>
<name>A0ABQ6WE58_9EURO</name>
<sequence>METGDEGIESIGILMQTAIPDTVLDETITNTALVLLLDTVLGLAPSAGCEFTMFRVAFESNFRQAGYKALTDGALWINGDEEDIRAILEVKKGRRYENYDRIRMQETAELVVGWLKKSYKPWNELFNGQQDSNFRGRK</sequence>
<organism evidence="1 2">
    <name type="scientific">Aspergillus pseudocaelatus</name>
    <dbReference type="NCBI Taxonomy" id="1825620"/>
    <lineage>
        <taxon>Eukaryota</taxon>
        <taxon>Fungi</taxon>
        <taxon>Dikarya</taxon>
        <taxon>Ascomycota</taxon>
        <taxon>Pezizomycotina</taxon>
        <taxon>Eurotiomycetes</taxon>
        <taxon>Eurotiomycetidae</taxon>
        <taxon>Eurotiales</taxon>
        <taxon>Aspergillaceae</taxon>
        <taxon>Aspergillus</taxon>
        <taxon>Aspergillus subgen. Circumdati</taxon>
    </lineage>
</organism>
<gene>
    <name evidence="1" type="ORF">BDV36DRAFT_298254</name>
</gene>
<evidence type="ECO:0000313" key="2">
    <source>
        <dbReference type="Proteomes" id="UP000325395"/>
    </source>
</evidence>
<evidence type="ECO:0000313" key="1">
    <source>
        <dbReference type="EMBL" id="KAE8415280.1"/>
    </source>
</evidence>
<reference evidence="1 2" key="1">
    <citation type="submission" date="2019-04" db="EMBL/GenBank/DDBJ databases">
        <authorList>
            <consortium name="DOE Joint Genome Institute"/>
            <person name="Mondo S."/>
            <person name="Kjaerbolling I."/>
            <person name="Vesth T."/>
            <person name="Frisvad J.C."/>
            <person name="Nybo J.L."/>
            <person name="Theobald S."/>
            <person name="Kildgaard S."/>
            <person name="Isbrandt T."/>
            <person name="Kuo A."/>
            <person name="Sato A."/>
            <person name="Lyhne E.K."/>
            <person name="Kogle M.E."/>
            <person name="Wiebenga A."/>
            <person name="Kun R.S."/>
            <person name="Lubbers R.J."/>
            <person name="Makela M.R."/>
            <person name="Barry K."/>
            <person name="Chovatia M."/>
            <person name="Clum A."/>
            <person name="Daum C."/>
            <person name="Haridas S."/>
            <person name="He G."/>
            <person name="LaButti K."/>
            <person name="Lipzen A."/>
            <person name="Riley R."/>
            <person name="Salamov A."/>
            <person name="Simmons B.A."/>
            <person name="Magnuson J.K."/>
            <person name="Henrissat B."/>
            <person name="Mortensen U.H."/>
            <person name="Larsen T.O."/>
            <person name="Devries R.P."/>
            <person name="Grigoriev I.V."/>
            <person name="Machida M."/>
            <person name="Baker S.E."/>
            <person name="Andersen M.R."/>
            <person name="Cantor M.N."/>
            <person name="Hua S.X."/>
        </authorList>
    </citation>
    <scope>NUCLEOTIDE SEQUENCE [LARGE SCALE GENOMIC DNA]</scope>
    <source>
        <strain evidence="1 2">CBS 117616</strain>
    </source>
</reference>
<dbReference type="EMBL" id="ML735770">
    <property type="protein sequence ID" value="KAE8415280.1"/>
    <property type="molecule type" value="Genomic_DNA"/>
</dbReference>
<keyword evidence="2" id="KW-1185">Reference proteome</keyword>
<dbReference type="Proteomes" id="UP000325395">
    <property type="component" value="Unassembled WGS sequence"/>
</dbReference>